<dbReference type="EMBL" id="JAAGNN010000003">
    <property type="protein sequence ID" value="KAF4090941.1"/>
    <property type="molecule type" value="Genomic_DNA"/>
</dbReference>
<sequence length="88" mass="9949">MFYVSSLSGLTPLINVKMFDMTNQIKEDGLYCLQRPECEDRRPQMKAGCDGTGPSWLPNSGVPLMRLSYWTKWTCQEIADLDEAGTLV</sequence>
<dbReference type="Proteomes" id="UP000593565">
    <property type="component" value="Unassembled WGS sequence"/>
</dbReference>
<comment type="caution">
    <text evidence="1">The sequence shown here is derived from an EMBL/GenBank/DDBJ whole genome shotgun (WGS) entry which is preliminary data.</text>
</comment>
<dbReference type="AlphaFoldDB" id="A0A7J6BA96"/>
<keyword evidence="2" id="KW-1185">Reference proteome</keyword>
<organism evidence="1 2">
    <name type="scientific">Ameiurus melas</name>
    <name type="common">Black bullhead</name>
    <name type="synonym">Silurus melas</name>
    <dbReference type="NCBI Taxonomy" id="219545"/>
    <lineage>
        <taxon>Eukaryota</taxon>
        <taxon>Metazoa</taxon>
        <taxon>Chordata</taxon>
        <taxon>Craniata</taxon>
        <taxon>Vertebrata</taxon>
        <taxon>Euteleostomi</taxon>
        <taxon>Actinopterygii</taxon>
        <taxon>Neopterygii</taxon>
        <taxon>Teleostei</taxon>
        <taxon>Ostariophysi</taxon>
        <taxon>Siluriformes</taxon>
        <taxon>Ictaluridae</taxon>
        <taxon>Ameiurus</taxon>
    </lineage>
</organism>
<accession>A0A7J6BA96</accession>
<protein>
    <submittedName>
        <fullName evidence="1">Uncharacterized protein</fullName>
    </submittedName>
</protein>
<proteinExistence type="predicted"/>
<evidence type="ECO:0000313" key="2">
    <source>
        <dbReference type="Proteomes" id="UP000593565"/>
    </source>
</evidence>
<gene>
    <name evidence="1" type="ORF">AMELA_G00031480</name>
</gene>
<evidence type="ECO:0000313" key="1">
    <source>
        <dbReference type="EMBL" id="KAF4090941.1"/>
    </source>
</evidence>
<reference evidence="1 2" key="1">
    <citation type="submission" date="2020-02" db="EMBL/GenBank/DDBJ databases">
        <title>A chromosome-scale genome assembly of the black bullhead catfish (Ameiurus melas).</title>
        <authorList>
            <person name="Wen M."/>
            <person name="Zham M."/>
            <person name="Cabau C."/>
            <person name="Klopp C."/>
            <person name="Donnadieu C."/>
            <person name="Roques C."/>
            <person name="Bouchez O."/>
            <person name="Lampietro C."/>
            <person name="Jouanno E."/>
            <person name="Herpin A."/>
            <person name="Louis A."/>
            <person name="Berthelot C."/>
            <person name="Parey E."/>
            <person name="Roest-Crollius H."/>
            <person name="Braasch I."/>
            <person name="Postlethwait J."/>
            <person name="Robinson-Rechavi M."/>
            <person name="Echchiki A."/>
            <person name="Begum T."/>
            <person name="Montfort J."/>
            <person name="Schartl M."/>
            <person name="Bobe J."/>
            <person name="Guiguen Y."/>
        </authorList>
    </citation>
    <scope>NUCLEOTIDE SEQUENCE [LARGE SCALE GENOMIC DNA]</scope>
    <source>
        <strain evidence="1">M_S1</strain>
        <tissue evidence="1">Blood</tissue>
    </source>
</reference>
<name>A0A7J6BA96_AMEME</name>